<dbReference type="Proteomes" id="UP000077927">
    <property type="component" value="Chromosome 1"/>
</dbReference>
<dbReference type="KEGG" id="rin:ACS15_2611"/>
<evidence type="ECO:0000313" key="4">
    <source>
        <dbReference type="Proteomes" id="UP000077927"/>
    </source>
</evidence>
<feature type="chain" id="PRO_5042201598" evidence="2">
    <location>
        <begin position="42"/>
        <end position="118"/>
    </location>
</feature>
<feature type="region of interest" description="Disordered" evidence="1">
    <location>
        <begin position="86"/>
        <end position="118"/>
    </location>
</feature>
<dbReference type="EMBL" id="CP012605">
    <property type="protein sequence ID" value="ANH73702.1"/>
    <property type="molecule type" value="Genomic_DNA"/>
</dbReference>
<feature type="signal peptide" evidence="2">
    <location>
        <begin position="1"/>
        <end position="41"/>
    </location>
</feature>
<protein>
    <submittedName>
        <fullName evidence="3">Signal peptide protein</fullName>
    </submittedName>
</protein>
<evidence type="ECO:0000256" key="1">
    <source>
        <dbReference type="SAM" id="MobiDB-lite"/>
    </source>
</evidence>
<dbReference type="AlphaFoldDB" id="A0AAC9FRB9"/>
<evidence type="ECO:0000313" key="3">
    <source>
        <dbReference type="EMBL" id="ANH73702.1"/>
    </source>
</evidence>
<reference evidence="3 4" key="1">
    <citation type="submission" date="2015-09" db="EMBL/GenBank/DDBJ databases">
        <authorList>
            <person name="Xu Y."/>
            <person name="Nagy A."/>
            <person name="Liu N.T."/>
            <person name="Nou X."/>
        </authorList>
    </citation>
    <scope>NUCLEOTIDE SEQUENCE [LARGE SCALE GENOMIC DNA]</scope>
    <source>
        <strain evidence="3 4">FC1138</strain>
    </source>
</reference>
<name>A0AAC9FRB9_9RALS</name>
<gene>
    <name evidence="3" type="ORF">ACS15_2611</name>
</gene>
<sequence length="118" mass="11938">MMRPAATESRNLSMHVFTMTRVVGTTLAAAALCVASGLATAKLPAPTEEQKAKAEVDKAKATWSDKVAAFQLCKAQDKTAAAYQAGGKGAHTQPGTACADPGPFVPPTPAASAPVAKG</sequence>
<organism evidence="3 4">
    <name type="scientific">Ralstonia insidiosa</name>
    <dbReference type="NCBI Taxonomy" id="190721"/>
    <lineage>
        <taxon>Bacteria</taxon>
        <taxon>Pseudomonadati</taxon>
        <taxon>Pseudomonadota</taxon>
        <taxon>Betaproteobacteria</taxon>
        <taxon>Burkholderiales</taxon>
        <taxon>Burkholderiaceae</taxon>
        <taxon>Ralstonia</taxon>
    </lineage>
</organism>
<proteinExistence type="predicted"/>
<evidence type="ECO:0000256" key="2">
    <source>
        <dbReference type="SAM" id="SignalP"/>
    </source>
</evidence>
<keyword evidence="2" id="KW-0732">Signal</keyword>
<accession>A0AAC9FRB9</accession>